<proteinExistence type="predicted"/>
<reference evidence="3 4" key="1">
    <citation type="journal article" date="2007" name="Nature">
        <title>Evolution of genes and genomes on the Drosophila phylogeny.</title>
        <authorList>
            <consortium name="Drosophila 12 Genomes Consortium"/>
            <person name="Clark A.G."/>
            <person name="Eisen M.B."/>
            <person name="Smith D.R."/>
            <person name="Bergman C.M."/>
            <person name="Oliver B."/>
            <person name="Markow T.A."/>
            <person name="Kaufman T.C."/>
            <person name="Kellis M."/>
            <person name="Gelbart W."/>
            <person name="Iyer V.N."/>
            <person name="Pollard D.A."/>
            <person name="Sackton T.B."/>
            <person name="Larracuente A.M."/>
            <person name="Singh N.D."/>
            <person name="Abad J.P."/>
            <person name="Abt D.N."/>
            <person name="Adryan B."/>
            <person name="Aguade M."/>
            <person name="Akashi H."/>
            <person name="Anderson W.W."/>
            <person name="Aquadro C.F."/>
            <person name="Ardell D.H."/>
            <person name="Arguello R."/>
            <person name="Artieri C.G."/>
            <person name="Barbash D.A."/>
            <person name="Barker D."/>
            <person name="Barsanti P."/>
            <person name="Batterham P."/>
            <person name="Batzoglou S."/>
            <person name="Begun D."/>
            <person name="Bhutkar A."/>
            <person name="Blanco E."/>
            <person name="Bosak S.A."/>
            <person name="Bradley R.K."/>
            <person name="Brand A.D."/>
            <person name="Brent M.R."/>
            <person name="Brooks A.N."/>
            <person name="Brown R.H."/>
            <person name="Butlin R.K."/>
            <person name="Caggese C."/>
            <person name="Calvi B.R."/>
            <person name="Bernardo de Carvalho A."/>
            <person name="Caspi A."/>
            <person name="Castrezana S."/>
            <person name="Celniker S.E."/>
            <person name="Chang J.L."/>
            <person name="Chapple C."/>
            <person name="Chatterji S."/>
            <person name="Chinwalla A."/>
            <person name="Civetta A."/>
            <person name="Clifton S.W."/>
            <person name="Comeron J.M."/>
            <person name="Costello J.C."/>
            <person name="Coyne J.A."/>
            <person name="Daub J."/>
            <person name="David R.G."/>
            <person name="Delcher A.L."/>
            <person name="Delehaunty K."/>
            <person name="Do C.B."/>
            <person name="Ebling H."/>
            <person name="Edwards K."/>
            <person name="Eickbush T."/>
            <person name="Evans J.D."/>
            <person name="Filipski A."/>
            <person name="Findeiss S."/>
            <person name="Freyhult E."/>
            <person name="Fulton L."/>
            <person name="Fulton R."/>
            <person name="Garcia A.C."/>
            <person name="Gardiner A."/>
            <person name="Garfield D.A."/>
            <person name="Garvin B.E."/>
            <person name="Gibson G."/>
            <person name="Gilbert D."/>
            <person name="Gnerre S."/>
            <person name="Godfrey J."/>
            <person name="Good R."/>
            <person name="Gotea V."/>
            <person name="Gravely B."/>
            <person name="Greenberg A.J."/>
            <person name="Griffiths-Jones S."/>
            <person name="Gross S."/>
            <person name="Guigo R."/>
            <person name="Gustafson E.A."/>
            <person name="Haerty W."/>
            <person name="Hahn M.W."/>
            <person name="Halligan D.L."/>
            <person name="Halpern A.L."/>
            <person name="Halter G.M."/>
            <person name="Han M.V."/>
            <person name="Heger A."/>
            <person name="Hillier L."/>
            <person name="Hinrichs A.S."/>
            <person name="Holmes I."/>
            <person name="Hoskins R.A."/>
            <person name="Hubisz M.J."/>
            <person name="Hultmark D."/>
            <person name="Huntley M.A."/>
            <person name="Jaffe D.B."/>
            <person name="Jagadeeshan S."/>
            <person name="Jeck W.R."/>
            <person name="Johnson J."/>
            <person name="Jones C.D."/>
            <person name="Jordan W.C."/>
            <person name="Karpen G.H."/>
            <person name="Kataoka E."/>
            <person name="Keightley P.D."/>
            <person name="Kheradpour P."/>
            <person name="Kirkness E.F."/>
            <person name="Koerich L.B."/>
            <person name="Kristiansen K."/>
            <person name="Kudrna D."/>
            <person name="Kulathinal R.J."/>
            <person name="Kumar S."/>
            <person name="Kwok R."/>
            <person name="Lander E."/>
            <person name="Langley C.H."/>
            <person name="Lapoint R."/>
            <person name="Lazzaro B.P."/>
            <person name="Lee S.J."/>
            <person name="Levesque L."/>
            <person name="Li R."/>
            <person name="Lin C.F."/>
            <person name="Lin M.F."/>
            <person name="Lindblad-Toh K."/>
            <person name="Llopart A."/>
            <person name="Long M."/>
            <person name="Low L."/>
            <person name="Lozovsky E."/>
            <person name="Lu J."/>
            <person name="Luo M."/>
            <person name="Machado C.A."/>
            <person name="Makalowski W."/>
            <person name="Marzo M."/>
            <person name="Matsuda M."/>
            <person name="Matzkin L."/>
            <person name="McAllister B."/>
            <person name="McBride C.S."/>
            <person name="McKernan B."/>
            <person name="McKernan K."/>
            <person name="Mendez-Lago M."/>
            <person name="Minx P."/>
            <person name="Mollenhauer M.U."/>
            <person name="Montooth K."/>
            <person name="Mount S.M."/>
            <person name="Mu X."/>
            <person name="Myers E."/>
            <person name="Negre B."/>
            <person name="Newfeld S."/>
            <person name="Nielsen R."/>
            <person name="Noor M.A."/>
            <person name="O'Grady P."/>
            <person name="Pachter L."/>
            <person name="Papaceit M."/>
            <person name="Parisi M.J."/>
            <person name="Parisi M."/>
            <person name="Parts L."/>
            <person name="Pedersen J.S."/>
            <person name="Pesole G."/>
            <person name="Phillippy A.M."/>
            <person name="Ponting C.P."/>
            <person name="Pop M."/>
            <person name="Porcelli D."/>
            <person name="Powell J.R."/>
            <person name="Prohaska S."/>
            <person name="Pruitt K."/>
            <person name="Puig M."/>
            <person name="Quesneville H."/>
            <person name="Ram K.R."/>
            <person name="Rand D."/>
            <person name="Rasmussen M.D."/>
            <person name="Reed L.K."/>
            <person name="Reenan R."/>
            <person name="Reily A."/>
            <person name="Remington K.A."/>
            <person name="Rieger T.T."/>
            <person name="Ritchie M.G."/>
            <person name="Robin C."/>
            <person name="Rogers Y.H."/>
            <person name="Rohde C."/>
            <person name="Rozas J."/>
            <person name="Rubenfield M.J."/>
            <person name="Ruiz A."/>
            <person name="Russo S."/>
            <person name="Salzberg S.L."/>
            <person name="Sanchez-Gracia A."/>
            <person name="Saranga D.J."/>
            <person name="Sato H."/>
            <person name="Schaeffer S.W."/>
            <person name="Schatz M.C."/>
            <person name="Schlenke T."/>
            <person name="Schwartz R."/>
            <person name="Segarra C."/>
            <person name="Singh R.S."/>
            <person name="Sirot L."/>
            <person name="Sirota M."/>
            <person name="Sisneros N.B."/>
            <person name="Smith C.D."/>
            <person name="Smith T.F."/>
            <person name="Spieth J."/>
            <person name="Stage D.E."/>
            <person name="Stark A."/>
            <person name="Stephan W."/>
            <person name="Strausberg R.L."/>
            <person name="Strempel S."/>
            <person name="Sturgill D."/>
            <person name="Sutton G."/>
            <person name="Sutton G.G."/>
            <person name="Tao W."/>
            <person name="Teichmann S."/>
            <person name="Tobari Y.N."/>
            <person name="Tomimura Y."/>
            <person name="Tsolas J.M."/>
            <person name="Valente V.L."/>
            <person name="Venter E."/>
            <person name="Venter J.C."/>
            <person name="Vicario S."/>
            <person name="Vieira F.G."/>
            <person name="Vilella A.J."/>
            <person name="Villasante A."/>
            <person name="Walenz B."/>
            <person name="Wang J."/>
            <person name="Wasserman M."/>
            <person name="Watts T."/>
            <person name="Wilson D."/>
            <person name="Wilson R.K."/>
            <person name="Wing R.A."/>
            <person name="Wolfner M.F."/>
            <person name="Wong A."/>
            <person name="Wong G.K."/>
            <person name="Wu C.I."/>
            <person name="Wu G."/>
            <person name="Yamamoto D."/>
            <person name="Yang H.P."/>
            <person name="Yang S.P."/>
            <person name="Yorke J.A."/>
            <person name="Yoshida K."/>
            <person name="Zdobnov E."/>
            <person name="Zhang P."/>
            <person name="Zhang Y."/>
            <person name="Zimin A.V."/>
            <person name="Baldwin J."/>
            <person name="Abdouelleil A."/>
            <person name="Abdulkadir J."/>
            <person name="Abebe A."/>
            <person name="Abera B."/>
            <person name="Abreu J."/>
            <person name="Acer S.C."/>
            <person name="Aftuck L."/>
            <person name="Alexander A."/>
            <person name="An P."/>
            <person name="Anderson E."/>
            <person name="Anderson S."/>
            <person name="Arachi H."/>
            <person name="Azer M."/>
            <person name="Bachantsang P."/>
            <person name="Barry A."/>
            <person name="Bayul T."/>
            <person name="Berlin A."/>
            <person name="Bessette D."/>
            <person name="Bloom T."/>
            <person name="Blye J."/>
            <person name="Boguslavskiy L."/>
            <person name="Bonnet C."/>
            <person name="Boukhgalter B."/>
            <person name="Bourzgui I."/>
            <person name="Brown A."/>
            <person name="Cahill P."/>
            <person name="Channer S."/>
            <person name="Cheshatsang Y."/>
            <person name="Chuda L."/>
            <person name="Citroen M."/>
            <person name="Collymore A."/>
            <person name="Cooke P."/>
            <person name="Costello M."/>
            <person name="D'Aco K."/>
            <person name="Daza R."/>
            <person name="De Haan G."/>
            <person name="DeGray S."/>
            <person name="DeMaso C."/>
            <person name="Dhargay N."/>
            <person name="Dooley K."/>
            <person name="Dooley E."/>
            <person name="Doricent M."/>
            <person name="Dorje P."/>
            <person name="Dorjee K."/>
            <person name="Dupes A."/>
            <person name="Elong R."/>
            <person name="Falk J."/>
            <person name="Farina A."/>
            <person name="Faro S."/>
            <person name="Ferguson D."/>
            <person name="Fisher S."/>
            <person name="Foley C.D."/>
            <person name="Franke A."/>
            <person name="Friedrich D."/>
            <person name="Gadbois L."/>
            <person name="Gearin G."/>
            <person name="Gearin C.R."/>
            <person name="Giannoukos G."/>
            <person name="Goode T."/>
            <person name="Graham J."/>
            <person name="Grandbois E."/>
            <person name="Grewal S."/>
            <person name="Gyaltsen K."/>
            <person name="Hafez N."/>
            <person name="Hagos B."/>
            <person name="Hall J."/>
            <person name="Henson C."/>
            <person name="Hollinger A."/>
            <person name="Honan T."/>
            <person name="Huard M.D."/>
            <person name="Hughes L."/>
            <person name="Hurhula B."/>
            <person name="Husby M.E."/>
            <person name="Kamat A."/>
            <person name="Kanga B."/>
            <person name="Kashin S."/>
            <person name="Khazanovich D."/>
            <person name="Kisner P."/>
            <person name="Lance K."/>
            <person name="Lara M."/>
            <person name="Lee W."/>
            <person name="Lennon N."/>
            <person name="Letendre F."/>
            <person name="LeVine R."/>
            <person name="Lipovsky A."/>
            <person name="Liu X."/>
            <person name="Liu J."/>
            <person name="Liu S."/>
            <person name="Lokyitsang T."/>
            <person name="Lokyitsang Y."/>
            <person name="Lubonja R."/>
            <person name="Lui A."/>
            <person name="MacDonald P."/>
            <person name="Magnisalis V."/>
            <person name="Maru K."/>
            <person name="Matthews C."/>
            <person name="McCusker W."/>
            <person name="McDonough S."/>
            <person name="Mehta T."/>
            <person name="Meldrim J."/>
            <person name="Meneus L."/>
            <person name="Mihai O."/>
            <person name="Mihalev A."/>
            <person name="Mihova T."/>
            <person name="Mittelman R."/>
            <person name="Mlenga V."/>
            <person name="Montmayeur A."/>
            <person name="Mulrain L."/>
            <person name="Navidi A."/>
            <person name="Naylor J."/>
            <person name="Negash T."/>
            <person name="Nguyen T."/>
            <person name="Nguyen N."/>
            <person name="Nicol R."/>
            <person name="Norbu C."/>
            <person name="Norbu N."/>
            <person name="Novod N."/>
            <person name="O'Neill B."/>
            <person name="Osman S."/>
            <person name="Markiewicz E."/>
            <person name="Oyono O.L."/>
            <person name="Patti C."/>
            <person name="Phunkhang P."/>
            <person name="Pierre F."/>
            <person name="Priest M."/>
            <person name="Raghuraman S."/>
            <person name="Rege F."/>
            <person name="Reyes R."/>
            <person name="Rise C."/>
            <person name="Rogov P."/>
            <person name="Ross K."/>
            <person name="Ryan E."/>
            <person name="Settipalli S."/>
            <person name="Shea T."/>
            <person name="Sherpa N."/>
            <person name="Shi L."/>
            <person name="Shih D."/>
            <person name="Sparrow T."/>
            <person name="Spaulding J."/>
            <person name="Stalker J."/>
            <person name="Stange-Thomann N."/>
            <person name="Stavropoulos S."/>
            <person name="Stone C."/>
            <person name="Strader C."/>
            <person name="Tesfaye S."/>
            <person name="Thomson T."/>
            <person name="Thoulutsang Y."/>
            <person name="Thoulutsang D."/>
            <person name="Topham K."/>
            <person name="Topping I."/>
            <person name="Tsamla T."/>
            <person name="Vassiliev H."/>
            <person name="Vo A."/>
            <person name="Wangchuk T."/>
            <person name="Wangdi T."/>
            <person name="Weiand M."/>
            <person name="Wilkinson J."/>
            <person name="Wilson A."/>
            <person name="Yadav S."/>
            <person name="Young G."/>
            <person name="Yu Q."/>
            <person name="Zembek L."/>
            <person name="Zhong D."/>
            <person name="Zimmer A."/>
            <person name="Zwirko Z."/>
            <person name="Jaffe D.B."/>
            <person name="Alvarez P."/>
            <person name="Brockman W."/>
            <person name="Butler J."/>
            <person name="Chin C."/>
            <person name="Gnerre S."/>
            <person name="Grabherr M."/>
            <person name="Kleber M."/>
            <person name="Mauceli E."/>
            <person name="MacCallum I."/>
        </authorList>
    </citation>
    <scope>NUCLEOTIDE SEQUENCE [LARGE SCALE GENOMIC DNA]</scope>
    <source>
        <strain evidence="4">Rob3c / Tucson 14021-0248.25</strain>
    </source>
</reference>
<evidence type="ECO:0000256" key="2">
    <source>
        <dbReference type="SAM" id="MobiDB-lite"/>
    </source>
</evidence>
<keyword evidence="1" id="KW-0175">Coiled coil</keyword>
<evidence type="ECO:0000313" key="3">
    <source>
        <dbReference type="EMBL" id="EDW48467.1"/>
    </source>
</evidence>
<protein>
    <submittedName>
        <fullName evidence="3">GM21889</fullName>
    </submittedName>
</protein>
<name>B4HNP8_DROSE</name>
<evidence type="ECO:0000313" key="4">
    <source>
        <dbReference type="Proteomes" id="UP000001292"/>
    </source>
</evidence>
<keyword evidence="4" id="KW-1185">Reference proteome</keyword>
<dbReference type="EMBL" id="CH480816">
    <property type="protein sequence ID" value="EDW48467.1"/>
    <property type="molecule type" value="Genomic_DNA"/>
</dbReference>
<sequence>MRKFKRKVYREYESKYYILICADLKMHAALQDFVRPKTHVEPEPPKPINLSIADFNARGEISNPRAPCVVTTIDPHYIKDASAQRLARKFRMKTDILLLREITRNRFMYYATQELFLDRKREKEYQDNIYEKAEEFHKFAEESLKKMEAEEFKKMLEAQEKLKTLKESKLSEELNEVKLEHQRVLMEVQEVYGRFQFLLKLISYFDDTVEEEQADGDDASNKLSMPQEIVAMEITERHPAGLEQVRQVQEYMDKIVRPYLAKRNHLNAEIWIRGYERNRLKVSNYNRRFSQLALLNHIVAILHDKAQKTYERQVKANVFLKDPEFLQRRVAGLQERAKGLLNDYEQRYCKDKLNIKLNSIVPIILKQIQNKVKPEQKREVTHPPSKAAAQKSSKQWRTLEDMQPPPPPPKSTYEDEQDTTLAKVEKIQGYVLELLAKLDHIEPSKLRSVEQQVRRRMAAEKEMSRRALVKQNRLHNWMAHFKKHHDQQAEQRWKNKV</sequence>
<dbReference type="Proteomes" id="UP000001292">
    <property type="component" value="Unassembled WGS sequence"/>
</dbReference>
<gene>
    <name evidence="3" type="primary">Dsec\GM21889</name>
    <name evidence="3" type="ORF">Dsec_GM21889</name>
</gene>
<dbReference type="PhylomeDB" id="B4HNP8"/>
<feature type="region of interest" description="Disordered" evidence="2">
    <location>
        <begin position="372"/>
        <end position="418"/>
    </location>
</feature>
<feature type="compositionally biased region" description="Basic and acidic residues" evidence="2">
    <location>
        <begin position="372"/>
        <end position="381"/>
    </location>
</feature>
<dbReference type="AlphaFoldDB" id="B4HNP8"/>
<evidence type="ECO:0000256" key="1">
    <source>
        <dbReference type="SAM" id="Coils"/>
    </source>
</evidence>
<accession>B4HNP8</accession>
<organism evidence="4">
    <name type="scientific">Drosophila sechellia</name>
    <name type="common">Fruit fly</name>
    <dbReference type="NCBI Taxonomy" id="7238"/>
    <lineage>
        <taxon>Eukaryota</taxon>
        <taxon>Metazoa</taxon>
        <taxon>Ecdysozoa</taxon>
        <taxon>Arthropoda</taxon>
        <taxon>Hexapoda</taxon>
        <taxon>Insecta</taxon>
        <taxon>Pterygota</taxon>
        <taxon>Neoptera</taxon>
        <taxon>Endopterygota</taxon>
        <taxon>Diptera</taxon>
        <taxon>Brachycera</taxon>
        <taxon>Muscomorpha</taxon>
        <taxon>Ephydroidea</taxon>
        <taxon>Drosophilidae</taxon>
        <taxon>Drosophila</taxon>
        <taxon>Sophophora</taxon>
    </lineage>
</organism>
<dbReference type="OMA" id="KRNHLNA"/>
<feature type="coiled-coil region" evidence="1">
    <location>
        <begin position="130"/>
        <end position="175"/>
    </location>
</feature>
<dbReference type="HOGENOM" id="CLU_570212_0_0_1"/>